<protein>
    <recommendedName>
        <fullName evidence="4">Flagellar protein FlaG</fullName>
    </recommendedName>
</protein>
<feature type="compositionally biased region" description="Polar residues" evidence="1">
    <location>
        <begin position="17"/>
        <end position="26"/>
    </location>
</feature>
<dbReference type="NCBIfam" id="NF005834">
    <property type="entry name" value="PRK07738.1"/>
    <property type="match status" value="1"/>
</dbReference>
<name>C0Z6U8_BREBN</name>
<gene>
    <name evidence="2" type="ordered locus">BBR47_53200</name>
</gene>
<dbReference type="Proteomes" id="UP000001877">
    <property type="component" value="Chromosome"/>
</dbReference>
<dbReference type="InterPro" id="IPR005186">
    <property type="entry name" value="FlaG"/>
</dbReference>
<dbReference type="RefSeq" id="WP_015893546.1">
    <property type="nucleotide sequence ID" value="NC_012491.1"/>
</dbReference>
<dbReference type="EMBL" id="AP008955">
    <property type="protein sequence ID" value="BAH46297.1"/>
    <property type="molecule type" value="Genomic_DNA"/>
</dbReference>
<dbReference type="PANTHER" id="PTHR37166:SF1">
    <property type="entry name" value="PROTEIN FLAG"/>
    <property type="match status" value="1"/>
</dbReference>
<evidence type="ECO:0008006" key="4">
    <source>
        <dbReference type="Google" id="ProtNLM"/>
    </source>
</evidence>
<sequence length="111" mass="13057">MDLNSVQGFMKPKPYNEFTQTNSQPQEKLVSIQEQRNNKLDFEKEIAGINKWLQSTSSHVKFTLHEDLNEYYVQVINDQTNEVIREIPSKKVMDMVAKMHEMIGLLVDEKR</sequence>
<evidence type="ECO:0000313" key="3">
    <source>
        <dbReference type="Proteomes" id="UP000001877"/>
    </source>
</evidence>
<keyword evidence="3" id="KW-1185">Reference proteome</keyword>
<dbReference type="AlphaFoldDB" id="C0Z6U8"/>
<dbReference type="KEGG" id="bbe:BBR47_53200"/>
<accession>C0Z6U8</accession>
<organism evidence="2 3">
    <name type="scientific">Brevibacillus brevis (strain 47 / JCM 6285 / NBRC 100599)</name>
    <dbReference type="NCBI Taxonomy" id="358681"/>
    <lineage>
        <taxon>Bacteria</taxon>
        <taxon>Bacillati</taxon>
        <taxon>Bacillota</taxon>
        <taxon>Bacilli</taxon>
        <taxon>Bacillales</taxon>
        <taxon>Paenibacillaceae</taxon>
        <taxon>Brevibacillus</taxon>
    </lineage>
</organism>
<dbReference type="HOGENOM" id="CLU_120910_3_2_9"/>
<dbReference type="PANTHER" id="PTHR37166">
    <property type="entry name" value="PROTEIN FLAG"/>
    <property type="match status" value="1"/>
</dbReference>
<dbReference type="Pfam" id="PF03646">
    <property type="entry name" value="FlaG"/>
    <property type="match status" value="1"/>
</dbReference>
<dbReference type="SUPFAM" id="SSF160214">
    <property type="entry name" value="FlaG-like"/>
    <property type="match status" value="1"/>
</dbReference>
<feature type="region of interest" description="Disordered" evidence="1">
    <location>
        <begin position="1"/>
        <end position="27"/>
    </location>
</feature>
<dbReference type="InterPro" id="IPR035924">
    <property type="entry name" value="FlaG-like_sf"/>
</dbReference>
<dbReference type="Gene3D" id="3.30.160.170">
    <property type="entry name" value="FlaG-like"/>
    <property type="match status" value="1"/>
</dbReference>
<reference evidence="2 3" key="1">
    <citation type="submission" date="2005-03" db="EMBL/GenBank/DDBJ databases">
        <title>Brevibacillus brevis strain 47, complete genome.</title>
        <authorList>
            <person name="Hosoyama A."/>
            <person name="Yamada R."/>
            <person name="Hongo Y."/>
            <person name="Terui Y."/>
            <person name="Ankai A."/>
            <person name="Masuyama W."/>
            <person name="Sekiguchi M."/>
            <person name="Takeda T."/>
            <person name="Asano K."/>
            <person name="Ohji S."/>
            <person name="Ichikawa N."/>
            <person name="Narita S."/>
            <person name="Aoki N."/>
            <person name="Miura H."/>
            <person name="Matsushita S."/>
            <person name="Sekigawa T."/>
            <person name="Yamagata H."/>
            <person name="Yoshikawa H."/>
            <person name="Udaka S."/>
            <person name="Tanikawa S."/>
            <person name="Fujita N."/>
        </authorList>
    </citation>
    <scope>NUCLEOTIDE SEQUENCE [LARGE SCALE GENOMIC DNA]</scope>
    <source>
        <strain evidence="3">47 / JCM 6285 / NBRC 100599</strain>
    </source>
</reference>
<proteinExistence type="predicted"/>
<dbReference type="eggNOG" id="COG1334">
    <property type="taxonomic scope" value="Bacteria"/>
</dbReference>
<dbReference type="STRING" id="358681.BBR47_53200"/>
<evidence type="ECO:0000313" key="2">
    <source>
        <dbReference type="EMBL" id="BAH46297.1"/>
    </source>
</evidence>
<evidence type="ECO:0000256" key="1">
    <source>
        <dbReference type="SAM" id="MobiDB-lite"/>
    </source>
</evidence>